<dbReference type="InterPro" id="IPR015421">
    <property type="entry name" value="PyrdxlP-dep_Trfase_major"/>
</dbReference>
<dbReference type="GO" id="GO:0030170">
    <property type="term" value="F:pyridoxal phosphate binding"/>
    <property type="evidence" value="ECO:0007669"/>
    <property type="project" value="InterPro"/>
</dbReference>
<dbReference type="InterPro" id="IPR036388">
    <property type="entry name" value="WH-like_DNA-bd_sf"/>
</dbReference>
<keyword evidence="5" id="KW-0804">Transcription</keyword>
<dbReference type="AlphaFoldDB" id="A0A329EI55"/>
<evidence type="ECO:0000256" key="5">
    <source>
        <dbReference type="ARBA" id="ARBA00023163"/>
    </source>
</evidence>
<evidence type="ECO:0000313" key="7">
    <source>
        <dbReference type="EMBL" id="RAS65369.1"/>
    </source>
</evidence>
<dbReference type="SUPFAM" id="SSF53383">
    <property type="entry name" value="PLP-dependent transferases"/>
    <property type="match status" value="1"/>
</dbReference>
<proteinExistence type="inferred from homology"/>
<evidence type="ECO:0000256" key="3">
    <source>
        <dbReference type="ARBA" id="ARBA00023015"/>
    </source>
</evidence>
<dbReference type="Pfam" id="PF00155">
    <property type="entry name" value="Aminotran_1_2"/>
    <property type="match status" value="1"/>
</dbReference>
<evidence type="ECO:0000259" key="6">
    <source>
        <dbReference type="PROSITE" id="PS50949"/>
    </source>
</evidence>
<dbReference type="PANTHER" id="PTHR46577:SF2">
    <property type="entry name" value="TRANSCRIPTIONAL REGULATORY PROTEIN"/>
    <property type="match status" value="1"/>
</dbReference>
<dbReference type="InterPro" id="IPR004839">
    <property type="entry name" value="Aminotransferase_I/II_large"/>
</dbReference>
<keyword evidence="4" id="KW-0238">DNA-binding</keyword>
<dbReference type="InterPro" id="IPR036390">
    <property type="entry name" value="WH_DNA-bd_sf"/>
</dbReference>
<dbReference type="GO" id="GO:0003700">
    <property type="term" value="F:DNA-binding transcription factor activity"/>
    <property type="evidence" value="ECO:0007669"/>
    <property type="project" value="InterPro"/>
</dbReference>
<dbReference type="GO" id="GO:0003677">
    <property type="term" value="F:DNA binding"/>
    <property type="evidence" value="ECO:0007669"/>
    <property type="project" value="UniProtKB-KW"/>
</dbReference>
<dbReference type="Gene3D" id="3.40.640.10">
    <property type="entry name" value="Type I PLP-dependent aspartate aminotransferase-like (Major domain)"/>
    <property type="match status" value="1"/>
</dbReference>
<organism evidence="7 8">
    <name type="scientific">Vibrio diazotrophicus</name>
    <dbReference type="NCBI Taxonomy" id="685"/>
    <lineage>
        <taxon>Bacteria</taxon>
        <taxon>Pseudomonadati</taxon>
        <taxon>Pseudomonadota</taxon>
        <taxon>Gammaproteobacteria</taxon>
        <taxon>Vibrionales</taxon>
        <taxon>Vibrionaceae</taxon>
        <taxon>Vibrio</taxon>
    </lineage>
</organism>
<keyword evidence="3" id="KW-0805">Transcription regulation</keyword>
<dbReference type="Gene3D" id="1.10.10.10">
    <property type="entry name" value="Winged helix-like DNA-binding domain superfamily/Winged helix DNA-binding domain"/>
    <property type="match status" value="1"/>
</dbReference>
<dbReference type="Pfam" id="PF00392">
    <property type="entry name" value="GntR"/>
    <property type="match status" value="1"/>
</dbReference>
<dbReference type="InterPro" id="IPR051446">
    <property type="entry name" value="HTH_trans_reg/aminotransferase"/>
</dbReference>
<dbReference type="PROSITE" id="PS50949">
    <property type="entry name" value="HTH_GNTR"/>
    <property type="match status" value="1"/>
</dbReference>
<dbReference type="Proteomes" id="UP000248729">
    <property type="component" value="Unassembled WGS sequence"/>
</dbReference>
<dbReference type="CDD" id="cd00609">
    <property type="entry name" value="AAT_like"/>
    <property type="match status" value="1"/>
</dbReference>
<dbReference type="PANTHER" id="PTHR46577">
    <property type="entry name" value="HTH-TYPE TRANSCRIPTIONAL REGULATORY PROTEIN GABR"/>
    <property type="match status" value="1"/>
</dbReference>
<feature type="domain" description="HTH gntR-type" evidence="6">
    <location>
        <begin position="1"/>
        <end position="69"/>
    </location>
</feature>
<evidence type="ECO:0000256" key="2">
    <source>
        <dbReference type="ARBA" id="ARBA00022898"/>
    </source>
</evidence>
<dbReference type="SMART" id="SM00345">
    <property type="entry name" value="HTH_GNTR"/>
    <property type="match status" value="1"/>
</dbReference>
<dbReference type="CDD" id="cd07377">
    <property type="entry name" value="WHTH_GntR"/>
    <property type="match status" value="1"/>
</dbReference>
<gene>
    <name evidence="7" type="ORF">DET48_10781</name>
</gene>
<keyword evidence="2" id="KW-0663">Pyridoxal phosphate</keyword>
<protein>
    <submittedName>
        <fullName evidence="7">GntR family transcriptional regulator</fullName>
    </submittedName>
</protein>
<name>A0A329EI55_VIBDI</name>
<dbReference type="RefSeq" id="WP_112403572.1">
    <property type="nucleotide sequence ID" value="NZ_QLTR01000007.1"/>
</dbReference>
<evidence type="ECO:0000313" key="8">
    <source>
        <dbReference type="Proteomes" id="UP000248729"/>
    </source>
</evidence>
<sequence>MQKYKQLAEKIIEDIQSSKLKHGDRMLSLRLFAKQHGVSVSTAVSCYQDLEQRGWLEARPQSGFFICSQTPVVATPSWQRFATQLATNVRPRIKPQVKPGPLGIACIELDVTAQRALDKSFRRVMTQSPSRLTQYPNKQGEPVLREALCSHFSQLGFALRPDELVITHGCMDAVKTALQICVKAGDTVAVSSPCFNGLLELLANLGLKIIEIPSVEDGIDLDALERLFQNKQAQAGLFCTTHMNPQGITMSAKQKQRLSLLASQYQIPVIEDDVYFELNHSDKLHLPTAYHDESGYVIWCGSFSKTLSPSYRLGWCRPGKFVAKYTQQYEGVPTLIQTAIADFIQTGAYSRHLKRTRQQLAINKQDYTRFLAQHLPQNSRITQPDGGLVLWLQVAGLSSDKLNAEAIKSNMDIRVGSVFTESQRYDDCVRINIGFALSNEIERLLSKLIKLINSCLPQDSLQVAMLETEQLAATSKQQ</sequence>
<dbReference type="InterPro" id="IPR000524">
    <property type="entry name" value="Tscrpt_reg_HTH_GntR"/>
</dbReference>
<comment type="similarity">
    <text evidence="1">In the C-terminal section; belongs to the class-I pyridoxal-phosphate-dependent aminotransferase family.</text>
</comment>
<evidence type="ECO:0000256" key="4">
    <source>
        <dbReference type="ARBA" id="ARBA00023125"/>
    </source>
</evidence>
<comment type="caution">
    <text evidence="7">The sequence shown here is derived from an EMBL/GenBank/DDBJ whole genome shotgun (WGS) entry which is preliminary data.</text>
</comment>
<dbReference type="InterPro" id="IPR015424">
    <property type="entry name" value="PyrdxlP-dep_Trfase"/>
</dbReference>
<accession>A0A329EI55</accession>
<dbReference type="EMBL" id="QLTR01000007">
    <property type="protein sequence ID" value="RAS65369.1"/>
    <property type="molecule type" value="Genomic_DNA"/>
</dbReference>
<reference evidence="7 8" key="1">
    <citation type="submission" date="2018-06" db="EMBL/GenBank/DDBJ databases">
        <title>Freshwater and sediment microbial communities from various areas in North America, analyzing microbe dynamics in response to fracking.</title>
        <authorList>
            <person name="Lamendella R."/>
        </authorList>
    </citation>
    <scope>NUCLEOTIDE SEQUENCE [LARGE SCALE GENOMIC DNA]</scope>
    <source>
        <strain evidence="7 8">99A</strain>
    </source>
</reference>
<dbReference type="SUPFAM" id="SSF46785">
    <property type="entry name" value="Winged helix' DNA-binding domain"/>
    <property type="match status" value="1"/>
</dbReference>
<evidence type="ECO:0000256" key="1">
    <source>
        <dbReference type="ARBA" id="ARBA00005384"/>
    </source>
</evidence>